<dbReference type="Pfam" id="PF01764">
    <property type="entry name" value="Lipase_3"/>
    <property type="match status" value="1"/>
</dbReference>
<dbReference type="OrthoDB" id="438440at2759"/>
<dbReference type="SUPFAM" id="SSF53474">
    <property type="entry name" value="alpha/beta-Hydrolases"/>
    <property type="match status" value="1"/>
</dbReference>
<evidence type="ECO:0000313" key="3">
    <source>
        <dbReference type="EMBL" id="CAG8616488.1"/>
    </source>
</evidence>
<proteinExistence type="predicted"/>
<gene>
    <name evidence="3" type="ORF">AGERDE_LOCUS9855</name>
</gene>
<protein>
    <submittedName>
        <fullName evidence="3">4773_t:CDS:1</fullName>
    </submittedName>
</protein>
<keyword evidence="1" id="KW-0732">Signal</keyword>
<feature type="signal peptide" evidence="1">
    <location>
        <begin position="1"/>
        <end position="29"/>
    </location>
</feature>
<reference evidence="3" key="1">
    <citation type="submission" date="2021-06" db="EMBL/GenBank/DDBJ databases">
        <authorList>
            <person name="Kallberg Y."/>
            <person name="Tangrot J."/>
            <person name="Rosling A."/>
        </authorList>
    </citation>
    <scope>NUCLEOTIDE SEQUENCE</scope>
    <source>
        <strain evidence="3">MT106</strain>
    </source>
</reference>
<keyword evidence="4" id="KW-1185">Reference proteome</keyword>
<evidence type="ECO:0000313" key="4">
    <source>
        <dbReference type="Proteomes" id="UP000789831"/>
    </source>
</evidence>
<dbReference type="PROSITE" id="PS51257">
    <property type="entry name" value="PROKAR_LIPOPROTEIN"/>
    <property type="match status" value="1"/>
</dbReference>
<dbReference type="AlphaFoldDB" id="A0A9N9CUU2"/>
<dbReference type="EMBL" id="CAJVPL010002652">
    <property type="protein sequence ID" value="CAG8616488.1"/>
    <property type="molecule type" value="Genomic_DNA"/>
</dbReference>
<dbReference type="InterPro" id="IPR029058">
    <property type="entry name" value="AB_hydrolase_fold"/>
</dbReference>
<sequence>MAISKFSIRKIFTVGLVALLACGELLTYAAPAQNSDTSPESSSSSSAPTTLVSTEDKAQFKIWVKYASAAYCNVEGWNCGSACRGETAQTRLIRYFDETVNKAYVAVNDQQKAIVVAFRGTADVDGFLEDSQFLFTDYPGAEGAKVHAGFLNIFQNTNKNITNLVKEIVPKNPGYKVVLTGHSLGGTMAVFQLLEFVSIPGLSRDNLFVYTYGEPRIGNDVFAKYVEKQGINIFRIVNKNDIIPHVPPKALAYIHHSPEYWLQPKNNTMVKCPVAEDINCSNSVVPNINLINHFNYFDTAFVLTCLVKKS</sequence>
<feature type="chain" id="PRO_5040132430" evidence="1">
    <location>
        <begin position="30"/>
        <end position="310"/>
    </location>
</feature>
<evidence type="ECO:0000259" key="2">
    <source>
        <dbReference type="Pfam" id="PF01764"/>
    </source>
</evidence>
<evidence type="ECO:0000256" key="1">
    <source>
        <dbReference type="SAM" id="SignalP"/>
    </source>
</evidence>
<feature type="domain" description="Fungal lipase-type" evidence="2">
    <location>
        <begin position="115"/>
        <end position="249"/>
    </location>
</feature>
<dbReference type="InterPro" id="IPR002921">
    <property type="entry name" value="Fungal_lipase-type"/>
</dbReference>
<dbReference type="GO" id="GO:0006629">
    <property type="term" value="P:lipid metabolic process"/>
    <property type="evidence" value="ECO:0007669"/>
    <property type="project" value="InterPro"/>
</dbReference>
<dbReference type="PANTHER" id="PTHR45856:SF24">
    <property type="entry name" value="FUNGAL LIPASE-LIKE DOMAIN-CONTAINING PROTEIN"/>
    <property type="match status" value="1"/>
</dbReference>
<dbReference type="CDD" id="cd00519">
    <property type="entry name" value="Lipase_3"/>
    <property type="match status" value="1"/>
</dbReference>
<accession>A0A9N9CUU2</accession>
<dbReference type="InterPro" id="IPR051218">
    <property type="entry name" value="Sec_MonoDiacylglyc_Lipase"/>
</dbReference>
<comment type="caution">
    <text evidence="3">The sequence shown here is derived from an EMBL/GenBank/DDBJ whole genome shotgun (WGS) entry which is preliminary data.</text>
</comment>
<dbReference type="Gene3D" id="3.40.50.1820">
    <property type="entry name" value="alpha/beta hydrolase"/>
    <property type="match status" value="1"/>
</dbReference>
<organism evidence="3 4">
    <name type="scientific">Ambispora gerdemannii</name>
    <dbReference type="NCBI Taxonomy" id="144530"/>
    <lineage>
        <taxon>Eukaryota</taxon>
        <taxon>Fungi</taxon>
        <taxon>Fungi incertae sedis</taxon>
        <taxon>Mucoromycota</taxon>
        <taxon>Glomeromycotina</taxon>
        <taxon>Glomeromycetes</taxon>
        <taxon>Archaeosporales</taxon>
        <taxon>Ambisporaceae</taxon>
        <taxon>Ambispora</taxon>
    </lineage>
</organism>
<dbReference type="PANTHER" id="PTHR45856">
    <property type="entry name" value="ALPHA/BETA-HYDROLASES SUPERFAMILY PROTEIN"/>
    <property type="match status" value="1"/>
</dbReference>
<name>A0A9N9CUU2_9GLOM</name>
<dbReference type="Proteomes" id="UP000789831">
    <property type="component" value="Unassembled WGS sequence"/>
</dbReference>